<dbReference type="GO" id="GO:0009086">
    <property type="term" value="P:methionine biosynthetic process"/>
    <property type="evidence" value="ECO:0007669"/>
    <property type="project" value="UniProtKB-UniRule"/>
</dbReference>
<keyword evidence="18" id="KW-1185">Reference proteome</keyword>
<feature type="active site" description="Proton donor" evidence="11 14">
    <location>
        <position position="699"/>
    </location>
</feature>
<dbReference type="InterPro" id="IPR038071">
    <property type="entry name" value="UROD/MetE-like_sf"/>
</dbReference>
<dbReference type="eggNOG" id="COG0620">
    <property type="taxonomic scope" value="Bacteria"/>
</dbReference>
<feature type="binding site" evidence="11">
    <location>
        <position position="670"/>
    </location>
    <ligand>
        <name>Zn(2+)</name>
        <dbReference type="ChEBI" id="CHEBI:29105"/>
        <note>catalytic</note>
    </ligand>
</feature>
<dbReference type="Pfam" id="PF01717">
    <property type="entry name" value="Meth_synt_2"/>
    <property type="match status" value="1"/>
</dbReference>
<evidence type="ECO:0000256" key="1">
    <source>
        <dbReference type="ARBA" id="ARBA00002777"/>
    </source>
</evidence>
<evidence type="ECO:0000259" key="15">
    <source>
        <dbReference type="Pfam" id="PF01717"/>
    </source>
</evidence>
<dbReference type="HOGENOM" id="CLU_013175_0_0_11"/>
<dbReference type="InterPro" id="IPR013215">
    <property type="entry name" value="Cbl-indep_Met_Synth_N"/>
</dbReference>
<comment type="pathway">
    <text evidence="2 11">Amino-acid biosynthesis; L-methionine biosynthesis via de novo pathway; L-methionine from L-homocysteine (MetE route): step 1/1.</text>
</comment>
<protein>
    <recommendedName>
        <fullName evidence="11">5-methyltetrahydropteroyltriglutamate--homocysteine methyltransferase</fullName>
        <ecNumber evidence="11">2.1.1.14</ecNumber>
    </recommendedName>
    <alternativeName>
        <fullName evidence="11">Cobalamin-independent methionine synthase</fullName>
    </alternativeName>
    <alternativeName>
        <fullName evidence="11">Methionine synthase, vitamin-B12 independent isozyme</fullName>
    </alternativeName>
</protein>
<feature type="binding site" evidence="11 12">
    <location>
        <begin position="436"/>
        <end position="438"/>
    </location>
    <ligand>
        <name>L-methionine</name>
        <dbReference type="ChEBI" id="CHEBI:57844"/>
    </ligand>
</feature>
<comment type="similarity">
    <text evidence="3 11">Belongs to the vitamin-B12 independent methionine synthase family.</text>
</comment>
<feature type="binding site" evidence="11">
    <location>
        <begin position="20"/>
        <end position="23"/>
    </location>
    <ligand>
        <name>5-methyltetrahydropteroyltri-L-glutamate</name>
        <dbReference type="ChEBI" id="CHEBI:58207"/>
    </ligand>
</feature>
<sequence>MTAQPFTATVTGSPRIGPKRELKRATEGYWAGRTSRSELESVAATLRRDMWAGLAAAGLDSIPVNTFSYYDQMLDTTVMLGALPARTARVSDDLDRYFAAARGNADVAPLEMTKWFDTNYHYLVPEIGPATAFSLNPDKVLFELNEALAQGIPARPVIIGPITFLLLSKAVDGGGAPIERLEELVGIYAELLALLAENGAQWVQFDEPALVTDISADAPALAEATYNALGKVSNRPAIYVATYFGNPGASLAGLARTPVEAIGVDLVYGADTGVAGIPELSGKTLVAGVVDGRNVWRTDLEAALGKLATVLGSAAAVAVSTSCSTMHVPYSLEPETDLDDALRSWLAFGREKVAEVVTLARALRSDFGGRASVADEIAASNAAVASRRSDPRLHDDQLRARIDSIVGSGTRRGDAAGRRAKQDERLHLPPLPTTTIGSYPQTSAIRKARAALRAGEIDQAEYEKRMRKEIADVIKLQEELGLDVLVHGEPERNDMVQYFAEQLEGFFATQNGWVQSYGSRCVRPPILYGDVVRTHPMTVDWITYAQSLTDKPVKGMLTGPVTILAWSFVRDDQPLADTANQVALAIRDETVDLQAAGIAVIQVDEPALRELLPLRRADQEDYLRWAVGSFRLATSGVDDSTQIHTHLCYSEFGEVIGAIADLDADVTSIEAARSHMEVLDDLNAAGFANSVGPGVYDIHSPRVPSTAEMAESLRAALRAVPAQRLWVNPDCGLKTRNADEVSASLKNMVAAAREVRAGA</sequence>
<dbReference type="NCBIfam" id="NF003556">
    <property type="entry name" value="PRK05222.1"/>
    <property type="match status" value="1"/>
</dbReference>
<evidence type="ECO:0000256" key="12">
    <source>
        <dbReference type="PIRSR" id="PIRSR000382-1"/>
    </source>
</evidence>
<evidence type="ECO:0000256" key="4">
    <source>
        <dbReference type="ARBA" id="ARBA00022603"/>
    </source>
</evidence>
<feature type="binding site" evidence="11">
    <location>
        <position position="646"/>
    </location>
    <ligand>
        <name>Zn(2+)</name>
        <dbReference type="ChEBI" id="CHEBI:29105"/>
        <note>catalytic</note>
    </ligand>
</feature>
<feature type="binding site" evidence="13">
    <location>
        <position position="661"/>
    </location>
    <ligand>
        <name>Zn(2+)</name>
        <dbReference type="ChEBI" id="CHEBI:29105"/>
        <label>1</label>
        <note>catalytic</note>
    </ligand>
</feature>
<keyword evidence="8 11" id="KW-0677">Repeat</keyword>
<evidence type="ECO:0000256" key="8">
    <source>
        <dbReference type="ARBA" id="ARBA00022737"/>
    </source>
</evidence>
<comment type="caution">
    <text evidence="17">The sequence shown here is derived from an EMBL/GenBank/DDBJ whole genome shotgun (WGS) entry which is preliminary data.</text>
</comment>
<comment type="catalytic activity">
    <reaction evidence="11">
        <text>5-methyltetrahydropteroyltri-L-glutamate + L-homocysteine = tetrahydropteroyltri-L-glutamate + L-methionine</text>
        <dbReference type="Rhea" id="RHEA:21196"/>
        <dbReference type="ChEBI" id="CHEBI:57844"/>
        <dbReference type="ChEBI" id="CHEBI:58140"/>
        <dbReference type="ChEBI" id="CHEBI:58199"/>
        <dbReference type="ChEBI" id="CHEBI:58207"/>
        <dbReference type="EC" id="2.1.1.14"/>
    </reaction>
</comment>
<feature type="binding site" evidence="11 12">
    <location>
        <begin position="520"/>
        <end position="521"/>
    </location>
    <ligand>
        <name>5-methyltetrahydropteroyltri-L-glutamate</name>
        <dbReference type="ChEBI" id="CHEBI:58207"/>
    </ligand>
</feature>
<evidence type="ECO:0000256" key="13">
    <source>
        <dbReference type="PIRSR" id="PIRSR000382-2"/>
    </source>
</evidence>
<keyword evidence="5 11" id="KW-0028">Amino-acid biosynthesis</keyword>
<dbReference type="PANTHER" id="PTHR30519">
    <property type="entry name" value="5-METHYLTETRAHYDROPTEROYLTRIGLUTAMATE--HOMOCYSTEINE METHYLTRANSFERASE"/>
    <property type="match status" value="1"/>
</dbReference>
<keyword evidence="10 11" id="KW-0486">Methionine biosynthesis</keyword>
<feature type="binding site" evidence="11 12">
    <location>
        <position position="566"/>
    </location>
    <ligand>
        <name>5-methyltetrahydropteroyltri-L-glutamate</name>
        <dbReference type="ChEBI" id="CHEBI:58207"/>
    </ligand>
</feature>
<name>D5PFV9_9MYCO</name>
<evidence type="ECO:0000256" key="5">
    <source>
        <dbReference type="ARBA" id="ARBA00022605"/>
    </source>
</evidence>
<evidence type="ECO:0000313" key="17">
    <source>
        <dbReference type="EMBL" id="EFG75033.1"/>
    </source>
</evidence>
<dbReference type="InterPro" id="IPR002629">
    <property type="entry name" value="Met_Synth_C/arc"/>
</dbReference>
<organism evidence="17 18">
    <name type="scientific">Mycobacterium parascrofulaceum ATCC BAA-614</name>
    <dbReference type="NCBI Taxonomy" id="525368"/>
    <lineage>
        <taxon>Bacteria</taxon>
        <taxon>Bacillati</taxon>
        <taxon>Actinomycetota</taxon>
        <taxon>Actinomycetes</taxon>
        <taxon>Mycobacteriales</taxon>
        <taxon>Mycobacteriaceae</taxon>
        <taxon>Mycobacterium</taxon>
        <taxon>Mycobacterium simiae complex</taxon>
    </lineage>
</organism>
<dbReference type="GO" id="GO:0003871">
    <property type="term" value="F:5-methyltetrahydropteroyltriglutamate-homocysteine S-methyltransferase activity"/>
    <property type="evidence" value="ECO:0007669"/>
    <property type="project" value="UniProtKB-UniRule"/>
</dbReference>
<feature type="domain" description="Cobalamin-independent methionine synthase MetE C-terminal/archaeal" evidence="15">
    <location>
        <begin position="431"/>
        <end position="753"/>
    </location>
</feature>
<proteinExistence type="inferred from homology"/>
<comment type="cofactor">
    <cofactor evidence="11">
        <name>Zn(2+)</name>
        <dbReference type="ChEBI" id="CHEBI:29105"/>
    </cofactor>
    <text evidence="11">Binds 1 zinc ion per subunit.</text>
</comment>
<dbReference type="GO" id="GO:0032259">
    <property type="term" value="P:methylation"/>
    <property type="evidence" value="ECO:0007669"/>
    <property type="project" value="UniProtKB-KW"/>
</dbReference>
<evidence type="ECO:0000256" key="2">
    <source>
        <dbReference type="ARBA" id="ARBA00004681"/>
    </source>
</evidence>
<dbReference type="InterPro" id="IPR006276">
    <property type="entry name" value="Cobalamin-indep_Met_synthase"/>
</dbReference>
<feature type="binding site" evidence="11 12">
    <location>
        <position position="489"/>
    </location>
    <ligand>
        <name>L-methionine</name>
        <dbReference type="ChEBI" id="CHEBI:57844"/>
    </ligand>
</feature>
<dbReference type="AlphaFoldDB" id="D5PFV9"/>
<feature type="binding site" evidence="12">
    <location>
        <position position="119"/>
    </location>
    <ligand>
        <name>5-methyltetrahydropteroyltri-L-glutamate</name>
        <dbReference type="ChEBI" id="CHEBI:58207"/>
    </ligand>
</feature>
<feature type="binding site" evidence="11">
    <location>
        <position position="489"/>
    </location>
    <ligand>
        <name>L-homocysteine</name>
        <dbReference type="ChEBI" id="CHEBI:58199"/>
    </ligand>
</feature>
<feature type="binding site" evidence="11">
    <location>
        <position position="731"/>
    </location>
    <ligand>
        <name>Zn(2+)</name>
        <dbReference type="ChEBI" id="CHEBI:29105"/>
        <note>catalytic</note>
    </ligand>
</feature>
<keyword evidence="6 11" id="KW-0808">Transferase</keyword>
<dbReference type="CDD" id="cd03312">
    <property type="entry name" value="CIMS_N_terminal_like"/>
    <property type="match status" value="1"/>
</dbReference>
<reference evidence="17 18" key="1">
    <citation type="submission" date="2010-04" db="EMBL/GenBank/DDBJ databases">
        <authorList>
            <person name="Muzny D."/>
            <person name="Qin X."/>
            <person name="Deng J."/>
            <person name="Jiang H."/>
            <person name="Liu Y."/>
            <person name="Qu J."/>
            <person name="Song X.-Z."/>
            <person name="Zhang L."/>
            <person name="Thornton R."/>
            <person name="Coyle M."/>
            <person name="Francisco L."/>
            <person name="Jackson L."/>
            <person name="Javaid M."/>
            <person name="Korchina V."/>
            <person name="Kovar C."/>
            <person name="Mata R."/>
            <person name="Mathew T."/>
            <person name="Ngo R."/>
            <person name="Nguyen L."/>
            <person name="Nguyen N."/>
            <person name="Okwuonu G."/>
            <person name="Ongeri F."/>
            <person name="Pham C."/>
            <person name="Simmons D."/>
            <person name="Wilczek-Boney K."/>
            <person name="Hale W."/>
            <person name="Jakkamsetti A."/>
            <person name="Pham P."/>
            <person name="Ruth R."/>
            <person name="San Lucas F."/>
            <person name="Warren J."/>
            <person name="Zhang J."/>
            <person name="Zhao Z."/>
            <person name="Zhou C."/>
            <person name="Zhu D."/>
            <person name="Lee S."/>
            <person name="Bess C."/>
            <person name="Blankenburg K."/>
            <person name="Forbes L."/>
            <person name="Fu Q."/>
            <person name="Gubbala S."/>
            <person name="Hirani K."/>
            <person name="Jayaseelan J.C."/>
            <person name="Lara F."/>
            <person name="Munidasa M."/>
            <person name="Palculict T."/>
            <person name="Patil S."/>
            <person name="Pu L.-L."/>
            <person name="Saada N."/>
            <person name="Tang L."/>
            <person name="Weissenberger G."/>
            <person name="Zhu Y."/>
            <person name="Hemphill L."/>
            <person name="Shang Y."/>
            <person name="Youmans B."/>
            <person name="Ayvaz T."/>
            <person name="Ross M."/>
            <person name="Santibanez J."/>
            <person name="Aqrawi P."/>
            <person name="Gross S."/>
            <person name="Joshi V."/>
            <person name="Fowler G."/>
            <person name="Nazareth L."/>
            <person name="Reid J."/>
            <person name="Worley K."/>
            <person name="Petrosino J."/>
            <person name="Highlander S."/>
            <person name="Gibbs R."/>
        </authorList>
    </citation>
    <scope>NUCLEOTIDE SEQUENCE [LARGE SCALE GENOMIC DNA]</scope>
    <source>
        <strain evidence="17 18">ATCC BAA-614</strain>
    </source>
</reference>
<evidence type="ECO:0000259" key="16">
    <source>
        <dbReference type="Pfam" id="PF08267"/>
    </source>
</evidence>
<accession>D5PFV9</accession>
<dbReference type="Proteomes" id="UP000003653">
    <property type="component" value="Unassembled WGS sequence"/>
</dbReference>
<dbReference type="SUPFAM" id="SSF51726">
    <property type="entry name" value="UROD/MetE-like"/>
    <property type="match status" value="2"/>
</dbReference>
<dbReference type="GO" id="GO:0008270">
    <property type="term" value="F:zinc ion binding"/>
    <property type="evidence" value="ECO:0007669"/>
    <property type="project" value="InterPro"/>
</dbReference>
<feature type="binding site" evidence="13">
    <location>
        <position position="731"/>
    </location>
    <ligand>
        <name>Zn(2+)</name>
        <dbReference type="ChEBI" id="CHEBI:29105"/>
        <label>1</label>
        <note>catalytic</note>
    </ligand>
</feature>
<evidence type="ECO:0000256" key="6">
    <source>
        <dbReference type="ARBA" id="ARBA00022679"/>
    </source>
</evidence>
<feature type="binding site" evidence="11">
    <location>
        <position position="648"/>
    </location>
    <ligand>
        <name>Zn(2+)</name>
        <dbReference type="ChEBI" id="CHEBI:29105"/>
        <note>catalytic</note>
    </ligand>
</feature>
<comment type="function">
    <text evidence="1 11">Catalyzes the transfer of a methyl group from 5-methyltetrahydrofolate to homocysteine resulting in methionine formation.</text>
</comment>
<evidence type="ECO:0000256" key="10">
    <source>
        <dbReference type="ARBA" id="ARBA00023167"/>
    </source>
</evidence>
<feature type="binding site" evidence="12">
    <location>
        <position position="23"/>
    </location>
    <ligand>
        <name>5-methyltetrahydropteroyltri-L-glutamate</name>
        <dbReference type="ChEBI" id="CHEBI:58207"/>
    </ligand>
</feature>
<evidence type="ECO:0000256" key="7">
    <source>
        <dbReference type="ARBA" id="ARBA00022723"/>
    </source>
</evidence>
<feature type="binding site" evidence="11 12">
    <location>
        <begin position="436"/>
        <end position="438"/>
    </location>
    <ligand>
        <name>L-homocysteine</name>
        <dbReference type="ChEBI" id="CHEBI:58199"/>
    </ligand>
</feature>
<dbReference type="CDD" id="cd03311">
    <property type="entry name" value="CIMS_C_terminal_like"/>
    <property type="match status" value="1"/>
</dbReference>
<keyword evidence="7 11" id="KW-0479">Metal-binding</keyword>
<feature type="domain" description="Cobalamin-independent methionine synthase MetE N-terminal" evidence="16">
    <location>
        <begin position="8"/>
        <end position="311"/>
    </location>
</feature>
<feature type="binding site" evidence="11">
    <location>
        <position position="610"/>
    </location>
    <ligand>
        <name>5-methyltetrahydropteroyltri-L-glutamate</name>
        <dbReference type="ChEBI" id="CHEBI:58207"/>
    </ligand>
</feature>
<gene>
    <name evidence="11 17" type="primary">metE</name>
    <name evidence="17" type="ORF">HMPREF0591_5053</name>
</gene>
<comment type="cofactor">
    <cofactor evidence="13">
        <name>Zn(2+)</name>
        <dbReference type="ChEBI" id="CHEBI:29105"/>
    </cofactor>
    <text evidence="13">Binds 2 Zn(2+) ions per subunit.</text>
</comment>
<evidence type="ECO:0000256" key="3">
    <source>
        <dbReference type="ARBA" id="ARBA00009553"/>
    </source>
</evidence>
<dbReference type="Gene3D" id="3.20.20.210">
    <property type="match status" value="2"/>
</dbReference>
<dbReference type="PIRSF" id="PIRSF000382">
    <property type="entry name" value="MeTrfase_B12_ind"/>
    <property type="match status" value="1"/>
</dbReference>
<evidence type="ECO:0000256" key="11">
    <source>
        <dbReference type="HAMAP-Rule" id="MF_00172"/>
    </source>
</evidence>
<evidence type="ECO:0000256" key="14">
    <source>
        <dbReference type="PIRSR" id="PIRSR000382-3"/>
    </source>
</evidence>
<feature type="binding site" evidence="11 12">
    <location>
        <position position="604"/>
    </location>
    <ligand>
        <name>L-methionine</name>
        <dbReference type="ChEBI" id="CHEBI:57844"/>
    </ligand>
</feature>
<dbReference type="UniPathway" id="UPA00051">
    <property type="reaction ID" value="UER00082"/>
</dbReference>
<evidence type="ECO:0000313" key="18">
    <source>
        <dbReference type="Proteomes" id="UP000003653"/>
    </source>
</evidence>
<dbReference type="HAMAP" id="MF_00172">
    <property type="entry name" value="Meth_synth"/>
    <property type="match status" value="1"/>
</dbReference>
<evidence type="ECO:0000256" key="9">
    <source>
        <dbReference type="ARBA" id="ARBA00022833"/>
    </source>
</evidence>
<keyword evidence="9 11" id="KW-0862">Zinc</keyword>
<keyword evidence="4 11" id="KW-0489">Methyltransferase</keyword>
<feature type="binding site" evidence="13">
    <location>
        <position position="648"/>
    </location>
    <ligand>
        <name>Zn(2+)</name>
        <dbReference type="ChEBI" id="CHEBI:29105"/>
        <label>1</label>
        <note>catalytic</note>
    </ligand>
</feature>
<dbReference type="NCBIfam" id="TIGR01371">
    <property type="entry name" value="met_syn_B12ind"/>
    <property type="match status" value="1"/>
</dbReference>
<dbReference type="EC" id="2.1.1.14" evidence="11"/>
<feature type="binding site" evidence="13">
    <location>
        <position position="646"/>
    </location>
    <ligand>
        <name>Zn(2+)</name>
        <dbReference type="ChEBI" id="CHEBI:29105"/>
        <label>1</label>
        <note>catalytic</note>
    </ligand>
</feature>
<feature type="binding site" evidence="11">
    <location>
        <position position="114"/>
    </location>
    <ligand>
        <name>5-methyltetrahydropteroyltri-L-glutamate</name>
        <dbReference type="ChEBI" id="CHEBI:58207"/>
    </ligand>
</feature>
<feature type="binding site" evidence="11 12">
    <location>
        <position position="604"/>
    </location>
    <ligand>
        <name>L-homocysteine</name>
        <dbReference type="ChEBI" id="CHEBI:58199"/>
    </ligand>
</feature>
<dbReference type="EMBL" id="ADNV01000340">
    <property type="protein sequence ID" value="EFG75033.1"/>
    <property type="molecule type" value="Genomic_DNA"/>
</dbReference>
<feature type="binding site" evidence="13">
    <location>
        <position position="670"/>
    </location>
    <ligand>
        <name>Zn(2+)</name>
        <dbReference type="ChEBI" id="CHEBI:29105"/>
        <label>1</label>
        <note>catalytic</note>
    </ligand>
</feature>
<dbReference type="Pfam" id="PF08267">
    <property type="entry name" value="Meth_synt_1"/>
    <property type="match status" value="1"/>
</dbReference>